<dbReference type="Proteomes" id="UP000299102">
    <property type="component" value="Unassembled WGS sequence"/>
</dbReference>
<keyword evidence="3" id="KW-1185">Reference proteome</keyword>
<feature type="compositionally biased region" description="Basic and acidic residues" evidence="1">
    <location>
        <begin position="84"/>
        <end position="100"/>
    </location>
</feature>
<dbReference type="AlphaFoldDB" id="A0A4C2A415"/>
<organism evidence="2 3">
    <name type="scientific">Eumeta variegata</name>
    <name type="common">Bagworm moth</name>
    <name type="synonym">Eumeta japonica</name>
    <dbReference type="NCBI Taxonomy" id="151549"/>
    <lineage>
        <taxon>Eukaryota</taxon>
        <taxon>Metazoa</taxon>
        <taxon>Ecdysozoa</taxon>
        <taxon>Arthropoda</taxon>
        <taxon>Hexapoda</taxon>
        <taxon>Insecta</taxon>
        <taxon>Pterygota</taxon>
        <taxon>Neoptera</taxon>
        <taxon>Endopterygota</taxon>
        <taxon>Lepidoptera</taxon>
        <taxon>Glossata</taxon>
        <taxon>Ditrysia</taxon>
        <taxon>Tineoidea</taxon>
        <taxon>Psychidae</taxon>
        <taxon>Oiketicinae</taxon>
        <taxon>Eumeta</taxon>
    </lineage>
</organism>
<evidence type="ECO:0000313" key="2">
    <source>
        <dbReference type="EMBL" id="GBP94003.1"/>
    </source>
</evidence>
<gene>
    <name evidence="2" type="ORF">EVAR_68697_1</name>
</gene>
<accession>A0A4C2A415</accession>
<protein>
    <submittedName>
        <fullName evidence="2">Uncharacterized protein</fullName>
    </submittedName>
</protein>
<comment type="caution">
    <text evidence="2">The sequence shown here is derived from an EMBL/GenBank/DDBJ whole genome shotgun (WGS) entry which is preliminary data.</text>
</comment>
<proteinExistence type="predicted"/>
<evidence type="ECO:0000313" key="3">
    <source>
        <dbReference type="Proteomes" id="UP000299102"/>
    </source>
</evidence>
<evidence type="ECO:0000256" key="1">
    <source>
        <dbReference type="SAM" id="MobiDB-lite"/>
    </source>
</evidence>
<reference evidence="2 3" key="1">
    <citation type="journal article" date="2019" name="Commun. Biol.">
        <title>The bagworm genome reveals a unique fibroin gene that provides high tensile strength.</title>
        <authorList>
            <person name="Kono N."/>
            <person name="Nakamura H."/>
            <person name="Ohtoshi R."/>
            <person name="Tomita M."/>
            <person name="Numata K."/>
            <person name="Arakawa K."/>
        </authorList>
    </citation>
    <scope>NUCLEOTIDE SEQUENCE [LARGE SCALE GENOMIC DNA]</scope>
</reference>
<name>A0A4C2A415_EUMVA</name>
<feature type="region of interest" description="Disordered" evidence="1">
    <location>
        <begin position="73"/>
        <end position="100"/>
    </location>
</feature>
<dbReference type="EMBL" id="BGZK01002445">
    <property type="protein sequence ID" value="GBP94003.1"/>
    <property type="molecule type" value="Genomic_DNA"/>
</dbReference>
<sequence>MLTCLYLHNGTKKLSVINNDSHRHIDRRVTINDDRCSDRQTYEPTSFRSAASAGAAAYGARAKREPDRIVSYVTSRKPGNSGRRAREILKEPLERRYGVR</sequence>